<evidence type="ECO:0000313" key="1">
    <source>
        <dbReference type="EMBL" id="RGV58182.1"/>
    </source>
</evidence>
<dbReference type="Proteomes" id="UP000283850">
    <property type="component" value="Unassembled WGS sequence"/>
</dbReference>
<reference evidence="1 2" key="1">
    <citation type="submission" date="2018-08" db="EMBL/GenBank/DDBJ databases">
        <title>A genome reference for cultivated species of the human gut microbiota.</title>
        <authorList>
            <person name="Zou Y."/>
            <person name="Xue W."/>
            <person name="Luo G."/>
        </authorList>
    </citation>
    <scope>NUCLEOTIDE SEQUENCE [LARGE SCALE GENOMIC DNA]</scope>
    <source>
        <strain evidence="1 2">AF14-32</strain>
    </source>
</reference>
<organism evidence="1 2">
    <name type="scientific">Bacteroides intestinalis</name>
    <dbReference type="NCBI Taxonomy" id="329854"/>
    <lineage>
        <taxon>Bacteria</taxon>
        <taxon>Pseudomonadati</taxon>
        <taxon>Bacteroidota</taxon>
        <taxon>Bacteroidia</taxon>
        <taxon>Bacteroidales</taxon>
        <taxon>Bacteroidaceae</taxon>
        <taxon>Bacteroides</taxon>
    </lineage>
</organism>
<sequence>MALLFDFTKKDILWQTINKQNDFLAVQNDGEIISTSFHLALYITRSHSFRFIANKKLSKQPFFKQNIFHKQFK</sequence>
<evidence type="ECO:0000313" key="2">
    <source>
        <dbReference type="Proteomes" id="UP000283850"/>
    </source>
</evidence>
<protein>
    <submittedName>
        <fullName evidence="1">Uncharacterized protein</fullName>
    </submittedName>
</protein>
<proteinExistence type="predicted"/>
<comment type="caution">
    <text evidence="1">The sequence shown here is derived from an EMBL/GenBank/DDBJ whole genome shotgun (WGS) entry which is preliminary data.</text>
</comment>
<dbReference type="EMBL" id="QRZF01000001">
    <property type="protein sequence ID" value="RGV58182.1"/>
    <property type="molecule type" value="Genomic_DNA"/>
</dbReference>
<name>A0A412YLD6_9BACE</name>
<gene>
    <name evidence="1" type="ORF">DWW10_00665</name>
</gene>
<accession>A0A412YLD6</accession>
<dbReference type="AlphaFoldDB" id="A0A412YLD6"/>